<reference evidence="1 2" key="1">
    <citation type="submission" date="2016-10" db="EMBL/GenBank/DDBJ databases">
        <authorList>
            <person name="de Groot N.N."/>
        </authorList>
    </citation>
    <scope>NUCLEOTIDE SEQUENCE [LARGE SCALE GENOMIC DNA]</scope>
    <source>
        <strain evidence="1 2">Nm24</strain>
    </source>
</reference>
<evidence type="ECO:0000313" key="1">
    <source>
        <dbReference type="EMBL" id="SFU74853.1"/>
    </source>
</evidence>
<accession>A0A1I7IPK0</accession>
<sequence length="176" mass="19601">MYKTTFKVISIILLLVVSTFSRAETTIRSGLWEVITRSDLLGLVQHVPSEQMQKIALLAKQYGVKIPRIKDGAATSRVCITPEMAQQDIPSNFYENQSGCTVVNARRSGNHYQVELVCDNPRFKGNGHAEGVFSTPESFTGRTEFNSTVEDMPVYVSADTTGRWIGEQCEVIQPQP</sequence>
<dbReference type="Pfam" id="PF12276">
    <property type="entry name" value="DUF3617"/>
    <property type="match status" value="1"/>
</dbReference>
<organism evidence="1 2">
    <name type="scientific">Nitrosomonas eutropha</name>
    <dbReference type="NCBI Taxonomy" id="916"/>
    <lineage>
        <taxon>Bacteria</taxon>
        <taxon>Pseudomonadati</taxon>
        <taxon>Pseudomonadota</taxon>
        <taxon>Betaproteobacteria</taxon>
        <taxon>Nitrosomonadales</taxon>
        <taxon>Nitrosomonadaceae</taxon>
        <taxon>Nitrosomonas</taxon>
    </lineage>
</organism>
<gene>
    <name evidence="1" type="ORF">SAMN05216339_11014</name>
</gene>
<proteinExistence type="predicted"/>
<protein>
    <recommendedName>
        <fullName evidence="3">DUF3617 domain-containing protein</fullName>
    </recommendedName>
</protein>
<dbReference type="InterPro" id="IPR022061">
    <property type="entry name" value="DUF3617"/>
</dbReference>
<dbReference type="RefSeq" id="WP_083414741.1">
    <property type="nucleotide sequence ID" value="NZ_FPBL01000010.1"/>
</dbReference>
<dbReference type="AlphaFoldDB" id="A0A1I7IPK0"/>
<evidence type="ECO:0000313" key="2">
    <source>
        <dbReference type="Proteomes" id="UP000183926"/>
    </source>
</evidence>
<name>A0A1I7IPK0_9PROT</name>
<evidence type="ECO:0008006" key="3">
    <source>
        <dbReference type="Google" id="ProtNLM"/>
    </source>
</evidence>
<dbReference type="Proteomes" id="UP000183926">
    <property type="component" value="Unassembled WGS sequence"/>
</dbReference>
<dbReference type="OrthoDB" id="8536404at2"/>
<dbReference type="EMBL" id="FPBL01000010">
    <property type="protein sequence ID" value="SFU74853.1"/>
    <property type="molecule type" value="Genomic_DNA"/>
</dbReference>